<keyword evidence="1" id="KW-0472">Membrane</keyword>
<dbReference type="EMBL" id="JACHLR010000004">
    <property type="protein sequence ID" value="MBB4857888.1"/>
    <property type="molecule type" value="Genomic_DNA"/>
</dbReference>
<sequence>MPNSDQPTAQRTREILVGRLLLLVFGFGVLSFLVAIDHPDWFAIRPATGTSVAMANAAAPVNSEDPATR</sequence>
<dbReference type="Proteomes" id="UP000555448">
    <property type="component" value="Unassembled WGS sequence"/>
</dbReference>
<keyword evidence="1" id="KW-1133">Transmembrane helix</keyword>
<dbReference type="AlphaFoldDB" id="A0A7W7NUV2"/>
<comment type="caution">
    <text evidence="2">The sequence shown here is derived from an EMBL/GenBank/DDBJ whole genome shotgun (WGS) entry which is preliminary data.</text>
</comment>
<keyword evidence="3" id="KW-1185">Reference proteome</keyword>
<gene>
    <name evidence="2" type="ORF">HNO88_001202</name>
</gene>
<dbReference type="RefSeq" id="WP_184243168.1">
    <property type="nucleotide sequence ID" value="NZ_JACHLR010000004.1"/>
</dbReference>
<organism evidence="2 3">
    <name type="scientific">Novosphingobium chloroacetimidivorans</name>
    <dbReference type="NCBI Taxonomy" id="1428314"/>
    <lineage>
        <taxon>Bacteria</taxon>
        <taxon>Pseudomonadati</taxon>
        <taxon>Pseudomonadota</taxon>
        <taxon>Alphaproteobacteria</taxon>
        <taxon>Sphingomonadales</taxon>
        <taxon>Sphingomonadaceae</taxon>
        <taxon>Novosphingobium</taxon>
    </lineage>
</organism>
<protein>
    <submittedName>
        <fullName evidence="2">Uncharacterized protein</fullName>
    </submittedName>
</protein>
<accession>A0A7W7NUV2</accession>
<evidence type="ECO:0000313" key="2">
    <source>
        <dbReference type="EMBL" id="MBB4857888.1"/>
    </source>
</evidence>
<name>A0A7W7NUV2_9SPHN</name>
<evidence type="ECO:0000256" key="1">
    <source>
        <dbReference type="SAM" id="Phobius"/>
    </source>
</evidence>
<keyword evidence="1" id="KW-0812">Transmembrane</keyword>
<proteinExistence type="predicted"/>
<reference evidence="2 3" key="1">
    <citation type="submission" date="2020-08" db="EMBL/GenBank/DDBJ databases">
        <title>Functional genomics of gut bacteria from endangered species of beetles.</title>
        <authorList>
            <person name="Carlos-Shanley C."/>
        </authorList>
    </citation>
    <scope>NUCLEOTIDE SEQUENCE [LARGE SCALE GENOMIC DNA]</scope>
    <source>
        <strain evidence="2 3">S00245</strain>
    </source>
</reference>
<evidence type="ECO:0000313" key="3">
    <source>
        <dbReference type="Proteomes" id="UP000555448"/>
    </source>
</evidence>
<feature type="transmembrane region" description="Helical" evidence="1">
    <location>
        <begin position="16"/>
        <end position="36"/>
    </location>
</feature>